<reference evidence="1" key="1">
    <citation type="submission" date="2023-08" db="EMBL/GenBank/DDBJ databases">
        <title>The draft genome of Tsukamurella strandjordii strain 050030.</title>
        <authorList>
            <person name="Zhao F."/>
            <person name="Feng Y."/>
            <person name="Zong Z."/>
        </authorList>
    </citation>
    <scope>NUCLEOTIDE SEQUENCE</scope>
    <source>
        <strain evidence="1">050030</strain>
    </source>
</reference>
<dbReference type="AlphaFoldDB" id="A0AA90NGN4"/>
<evidence type="ECO:0000313" key="1">
    <source>
        <dbReference type="EMBL" id="MDP0398758.1"/>
    </source>
</evidence>
<dbReference type="Proteomes" id="UP001178281">
    <property type="component" value="Unassembled WGS sequence"/>
</dbReference>
<comment type="caution">
    <text evidence="1">The sequence shown here is derived from an EMBL/GenBank/DDBJ whole genome shotgun (WGS) entry which is preliminary data.</text>
</comment>
<evidence type="ECO:0000313" key="2">
    <source>
        <dbReference type="Proteomes" id="UP001178281"/>
    </source>
</evidence>
<proteinExistence type="predicted"/>
<keyword evidence="2" id="KW-1185">Reference proteome</keyword>
<accession>A0AA90NGN4</accession>
<organism evidence="1 2">
    <name type="scientific">Tsukamurella strandjordii</name>
    <dbReference type="NCBI Taxonomy" id="147577"/>
    <lineage>
        <taxon>Bacteria</taxon>
        <taxon>Bacillati</taxon>
        <taxon>Actinomycetota</taxon>
        <taxon>Actinomycetes</taxon>
        <taxon>Mycobacteriales</taxon>
        <taxon>Tsukamurellaceae</taxon>
        <taxon>Tsukamurella</taxon>
    </lineage>
</organism>
<dbReference type="RefSeq" id="WP_305111550.1">
    <property type="nucleotide sequence ID" value="NZ_JAUTIX010000004.1"/>
</dbReference>
<sequence>MDLGELTDAQLLALWSDVMDELRDRDVVRTANNPTGDVAEALVARFFNGERGSFSQKGWDVLGPDRERIQVKAIRITDRNARTRKNLSAIRDTDYDSVVVVVFNADFTVREALKFPRSTVEELFEHRDYVNGRIIVMGPRLLEHPTVERLDFTALT</sequence>
<gene>
    <name evidence="1" type="ORF">Q7X28_12550</name>
</gene>
<name>A0AA90NGN4_9ACTN</name>
<dbReference type="EMBL" id="JAUTIX010000004">
    <property type="protein sequence ID" value="MDP0398758.1"/>
    <property type="molecule type" value="Genomic_DNA"/>
</dbReference>
<protein>
    <submittedName>
        <fullName evidence="1">Uncharacterized protein</fullName>
    </submittedName>
</protein>